<dbReference type="Pfam" id="PF00010">
    <property type="entry name" value="HLH"/>
    <property type="match status" value="1"/>
</dbReference>
<dbReference type="PANTHER" id="PTHR47336:SF4">
    <property type="entry name" value="BHLH TRANSCRIPTION FACTOR (EUROFUNG)"/>
    <property type="match status" value="1"/>
</dbReference>
<evidence type="ECO:0000313" key="3">
    <source>
        <dbReference type="EMBL" id="KAH6671591.1"/>
    </source>
</evidence>
<feature type="region of interest" description="Disordered" evidence="1">
    <location>
        <begin position="1"/>
        <end position="38"/>
    </location>
</feature>
<organism evidence="3 4">
    <name type="scientific">Plectosphaerella plurivora</name>
    <dbReference type="NCBI Taxonomy" id="936078"/>
    <lineage>
        <taxon>Eukaryota</taxon>
        <taxon>Fungi</taxon>
        <taxon>Dikarya</taxon>
        <taxon>Ascomycota</taxon>
        <taxon>Pezizomycotina</taxon>
        <taxon>Sordariomycetes</taxon>
        <taxon>Hypocreomycetidae</taxon>
        <taxon>Glomerellales</taxon>
        <taxon>Plectosphaerellaceae</taxon>
        <taxon>Plectosphaerella</taxon>
    </lineage>
</organism>
<feature type="compositionally biased region" description="Low complexity" evidence="1">
    <location>
        <begin position="261"/>
        <end position="281"/>
    </location>
</feature>
<feature type="compositionally biased region" description="Basic and acidic residues" evidence="1">
    <location>
        <begin position="327"/>
        <end position="343"/>
    </location>
</feature>
<dbReference type="Proteomes" id="UP000770015">
    <property type="component" value="Unassembled WGS sequence"/>
</dbReference>
<dbReference type="GO" id="GO:0046983">
    <property type="term" value="F:protein dimerization activity"/>
    <property type="evidence" value="ECO:0007669"/>
    <property type="project" value="InterPro"/>
</dbReference>
<dbReference type="SUPFAM" id="SSF47459">
    <property type="entry name" value="HLH, helix-loop-helix DNA-binding domain"/>
    <property type="match status" value="1"/>
</dbReference>
<feature type="region of interest" description="Disordered" evidence="1">
    <location>
        <begin position="362"/>
        <end position="396"/>
    </location>
</feature>
<feature type="compositionally biased region" description="Low complexity" evidence="1">
    <location>
        <begin position="12"/>
        <end position="28"/>
    </location>
</feature>
<feature type="region of interest" description="Disordered" evidence="1">
    <location>
        <begin position="174"/>
        <end position="343"/>
    </location>
</feature>
<comment type="caution">
    <text evidence="3">The sequence shown here is derived from an EMBL/GenBank/DDBJ whole genome shotgun (WGS) entry which is preliminary data.</text>
</comment>
<reference evidence="3" key="1">
    <citation type="journal article" date="2021" name="Nat. Commun.">
        <title>Genetic determinants of endophytism in the Arabidopsis root mycobiome.</title>
        <authorList>
            <person name="Mesny F."/>
            <person name="Miyauchi S."/>
            <person name="Thiergart T."/>
            <person name="Pickel B."/>
            <person name="Atanasova L."/>
            <person name="Karlsson M."/>
            <person name="Huettel B."/>
            <person name="Barry K.W."/>
            <person name="Haridas S."/>
            <person name="Chen C."/>
            <person name="Bauer D."/>
            <person name="Andreopoulos W."/>
            <person name="Pangilinan J."/>
            <person name="LaButti K."/>
            <person name="Riley R."/>
            <person name="Lipzen A."/>
            <person name="Clum A."/>
            <person name="Drula E."/>
            <person name="Henrissat B."/>
            <person name="Kohler A."/>
            <person name="Grigoriev I.V."/>
            <person name="Martin F.M."/>
            <person name="Hacquard S."/>
        </authorList>
    </citation>
    <scope>NUCLEOTIDE SEQUENCE</scope>
    <source>
        <strain evidence="3">MPI-SDFR-AT-0117</strain>
    </source>
</reference>
<dbReference type="OrthoDB" id="3542681at2759"/>
<name>A0A9P8V3W3_9PEZI</name>
<feature type="compositionally biased region" description="Low complexity" evidence="1">
    <location>
        <begin position="291"/>
        <end position="318"/>
    </location>
</feature>
<feature type="compositionally biased region" description="Basic residues" evidence="1">
    <location>
        <begin position="194"/>
        <end position="203"/>
    </location>
</feature>
<protein>
    <recommendedName>
        <fullName evidence="2">BHLH domain-containing protein</fullName>
    </recommendedName>
</protein>
<dbReference type="AlphaFoldDB" id="A0A9P8V3W3"/>
<feature type="region of interest" description="Disordered" evidence="1">
    <location>
        <begin position="432"/>
        <end position="484"/>
    </location>
</feature>
<proteinExistence type="predicted"/>
<dbReference type="InterPro" id="IPR011598">
    <property type="entry name" value="bHLH_dom"/>
</dbReference>
<dbReference type="Gene3D" id="4.10.280.10">
    <property type="entry name" value="Helix-loop-helix DNA-binding domain"/>
    <property type="match status" value="1"/>
</dbReference>
<gene>
    <name evidence="3" type="ORF">F5X68DRAFT_235972</name>
</gene>
<feature type="domain" description="BHLH" evidence="2">
    <location>
        <begin position="333"/>
        <end position="411"/>
    </location>
</feature>
<dbReference type="EMBL" id="JAGSXJ010000028">
    <property type="protein sequence ID" value="KAH6671591.1"/>
    <property type="molecule type" value="Genomic_DNA"/>
</dbReference>
<feature type="compositionally biased region" description="Low complexity" evidence="1">
    <location>
        <begin position="207"/>
        <end position="222"/>
    </location>
</feature>
<dbReference type="InterPro" id="IPR036638">
    <property type="entry name" value="HLH_DNA-bd_sf"/>
</dbReference>
<sequence length="484" mass="51975">MPVPDPSPDSNHQGPHAHAAAAPGTQTPDPGLVQHPILHPSSLQSAPDWFLLDSSAPGPAAPFLQPVDPFLAPSGSNIANFALGIHGHDFHYPEGTHEGAILPHHLSLSDPSSAINFDFNFPLPQWEPSFVDRAHLPDVSTDEAHAFGGLRRPEADHAMGLEAFAPEVPWFDDDQTSLTADHPSSHTFTTPARAVRKRNKKNKGRTDSTASTSAYSASVTSTQDAFPFPTPISNPSNPLNHPPSNNTERRQSNRNKGRARSVATTTSASSSSTAPTPSVVSGTRSQPPPAAAAAARPPEQSPNSATSASRLRSASRASKNSVSRPSDTAEERRTRASHNLVEKQYRSRLNAQFEGLLGVLPDPDLGQAENIKTEAGVGTPAPPADTEQDPGDKKVSKAEVLERARVHIETLERQSEALARQREALLKSLVEAEGEMASSGGADHGLLENVDDGEEFPLERWETKQDKEHEDNRFGEKSSADHDY</sequence>
<dbReference type="PROSITE" id="PS50888">
    <property type="entry name" value="BHLH"/>
    <property type="match status" value="1"/>
</dbReference>
<evidence type="ECO:0000259" key="2">
    <source>
        <dbReference type="PROSITE" id="PS50888"/>
    </source>
</evidence>
<dbReference type="PANTHER" id="PTHR47336">
    <property type="entry name" value="TRANSCRIPTION FACTOR HMS1-RELATED"/>
    <property type="match status" value="1"/>
</dbReference>
<dbReference type="InterPro" id="IPR052099">
    <property type="entry name" value="Regulatory_TF_Diverse"/>
</dbReference>
<dbReference type="SMART" id="SM00353">
    <property type="entry name" value="HLH"/>
    <property type="match status" value="1"/>
</dbReference>
<evidence type="ECO:0000313" key="4">
    <source>
        <dbReference type="Proteomes" id="UP000770015"/>
    </source>
</evidence>
<feature type="compositionally biased region" description="Low complexity" evidence="1">
    <location>
        <begin position="231"/>
        <end position="246"/>
    </location>
</feature>
<keyword evidence="4" id="KW-1185">Reference proteome</keyword>
<feature type="compositionally biased region" description="Basic and acidic residues" evidence="1">
    <location>
        <begin position="457"/>
        <end position="484"/>
    </location>
</feature>
<accession>A0A9P8V3W3</accession>
<evidence type="ECO:0000256" key="1">
    <source>
        <dbReference type="SAM" id="MobiDB-lite"/>
    </source>
</evidence>